<dbReference type="Proteomes" id="UP000485621">
    <property type="component" value="Unassembled WGS sequence"/>
</dbReference>
<sequence length="92" mass="11190">MKAFATIKTGYAYSNYYRWRGDYYKIIIINDNTTMTYNVIVGYEGIHPIEEYLKKRGYEEMYTGISIYGQVRKKDYNYYQFQTLEDIKRDIK</sequence>
<comment type="caution">
    <text evidence="1">The sequence shown here is derived from an EMBL/GenBank/DDBJ whole genome shotgun (WGS) entry which is preliminary data.</text>
</comment>
<dbReference type="AlphaFoldDB" id="A0A1V5ZHS4"/>
<dbReference type="EMBL" id="MWDB01000089">
    <property type="protein sequence ID" value="OQB39544.1"/>
    <property type="molecule type" value="Genomic_DNA"/>
</dbReference>
<proteinExistence type="predicted"/>
<name>A0A1V5ZHS4_9BACT</name>
<accession>A0A1V5ZHS4</accession>
<gene>
    <name evidence="1" type="ORF">BWY04_01566</name>
</gene>
<organism evidence="1">
    <name type="scientific">candidate division CPR1 bacterium ADurb.Bin160</name>
    <dbReference type="NCBI Taxonomy" id="1852826"/>
    <lineage>
        <taxon>Bacteria</taxon>
        <taxon>candidate division CPR1</taxon>
    </lineage>
</organism>
<reference evidence="1" key="1">
    <citation type="submission" date="2017-02" db="EMBL/GenBank/DDBJ databases">
        <title>Delving into the versatile metabolic prowess of the omnipresent phylum Bacteroidetes.</title>
        <authorList>
            <person name="Nobu M.K."/>
            <person name="Mei R."/>
            <person name="Narihiro T."/>
            <person name="Kuroda K."/>
            <person name="Liu W.-T."/>
        </authorList>
    </citation>
    <scope>NUCLEOTIDE SEQUENCE</scope>
    <source>
        <strain evidence="1">ADurb.Bin160</strain>
    </source>
</reference>
<evidence type="ECO:0000313" key="1">
    <source>
        <dbReference type="EMBL" id="OQB39544.1"/>
    </source>
</evidence>
<protein>
    <submittedName>
        <fullName evidence="1">Uncharacterized protein</fullName>
    </submittedName>
</protein>